<evidence type="ECO:0000313" key="5">
    <source>
        <dbReference type="Proteomes" id="UP000569329"/>
    </source>
</evidence>
<comment type="caution">
    <text evidence="4">The sequence shown here is derived from an EMBL/GenBank/DDBJ whole genome shotgun (WGS) entry which is preliminary data.</text>
</comment>
<dbReference type="CDD" id="cd00599">
    <property type="entry name" value="GH25_muramidase"/>
    <property type="match status" value="1"/>
</dbReference>
<keyword evidence="5" id="KW-1185">Reference proteome</keyword>
<evidence type="ECO:0000256" key="1">
    <source>
        <dbReference type="ARBA" id="ARBA00010646"/>
    </source>
</evidence>
<dbReference type="AlphaFoldDB" id="A0A839E3P1"/>
<dbReference type="GO" id="GO:0016998">
    <property type="term" value="P:cell wall macromolecule catabolic process"/>
    <property type="evidence" value="ECO:0007669"/>
    <property type="project" value="InterPro"/>
</dbReference>
<dbReference type="PANTHER" id="PTHR33734">
    <property type="entry name" value="LYSM DOMAIN-CONTAINING GPI-ANCHORED PROTEIN 2"/>
    <property type="match status" value="1"/>
</dbReference>
<dbReference type="Proteomes" id="UP000569329">
    <property type="component" value="Unassembled WGS sequence"/>
</dbReference>
<dbReference type="Pfam" id="PF01183">
    <property type="entry name" value="Glyco_hydro_25"/>
    <property type="match status" value="1"/>
</dbReference>
<evidence type="ECO:0000259" key="3">
    <source>
        <dbReference type="PROSITE" id="PS51782"/>
    </source>
</evidence>
<dbReference type="RefSeq" id="WP_182547053.1">
    <property type="nucleotide sequence ID" value="NZ_JACGWZ010000013.1"/>
</dbReference>
<dbReference type="InterPro" id="IPR036779">
    <property type="entry name" value="LysM_dom_sf"/>
</dbReference>
<accession>A0A839E3P1</accession>
<dbReference type="SUPFAM" id="SSF51445">
    <property type="entry name" value="(Trans)glycosidases"/>
    <property type="match status" value="1"/>
</dbReference>
<feature type="compositionally biased region" description="Pro residues" evidence="2">
    <location>
        <begin position="204"/>
        <end position="225"/>
    </location>
</feature>
<dbReference type="Pfam" id="PF01476">
    <property type="entry name" value="LysM"/>
    <property type="match status" value="2"/>
</dbReference>
<dbReference type="GO" id="GO:0003796">
    <property type="term" value="F:lysozyme activity"/>
    <property type="evidence" value="ECO:0007669"/>
    <property type="project" value="InterPro"/>
</dbReference>
<reference evidence="4 5" key="1">
    <citation type="submission" date="2020-07" db="EMBL/GenBank/DDBJ databases">
        <title>Sequencing the genomes of 1000 actinobacteria strains.</title>
        <authorList>
            <person name="Klenk H.-P."/>
        </authorList>
    </citation>
    <scope>NUCLEOTIDE SEQUENCE [LARGE SCALE GENOMIC DNA]</scope>
    <source>
        <strain evidence="4 5">DSM 45975</strain>
    </source>
</reference>
<dbReference type="SMART" id="SM00257">
    <property type="entry name" value="LysM"/>
    <property type="match status" value="2"/>
</dbReference>
<feature type="region of interest" description="Disordered" evidence="2">
    <location>
        <begin position="198"/>
        <end position="231"/>
    </location>
</feature>
<gene>
    <name evidence="4" type="ORF">FHX42_005310</name>
</gene>
<dbReference type="EMBL" id="JACGWZ010000013">
    <property type="protein sequence ID" value="MBA8827903.1"/>
    <property type="molecule type" value="Genomic_DNA"/>
</dbReference>
<feature type="domain" description="LysM" evidence="3">
    <location>
        <begin position="281"/>
        <end position="325"/>
    </location>
</feature>
<dbReference type="InterPro" id="IPR018392">
    <property type="entry name" value="LysM"/>
</dbReference>
<dbReference type="PROSITE" id="PS51904">
    <property type="entry name" value="GLYCOSYL_HYDROL_F25_2"/>
    <property type="match status" value="1"/>
</dbReference>
<dbReference type="Gene3D" id="3.10.350.10">
    <property type="entry name" value="LysM domain"/>
    <property type="match status" value="2"/>
</dbReference>
<evidence type="ECO:0000256" key="2">
    <source>
        <dbReference type="SAM" id="MobiDB-lite"/>
    </source>
</evidence>
<dbReference type="PANTHER" id="PTHR33734:SF22">
    <property type="entry name" value="MEMBRANE-BOUND LYTIC MUREIN TRANSGLYCOSYLASE D"/>
    <property type="match status" value="1"/>
</dbReference>
<dbReference type="PROSITE" id="PS51782">
    <property type="entry name" value="LYSM"/>
    <property type="match status" value="2"/>
</dbReference>
<comment type="similarity">
    <text evidence="1">Belongs to the glycosyl hydrolase 25 family.</text>
</comment>
<proteinExistence type="inferred from homology"/>
<organism evidence="4 5">
    <name type="scientific">Halosaccharopolyspora lacisalsi</name>
    <dbReference type="NCBI Taxonomy" id="1000566"/>
    <lineage>
        <taxon>Bacteria</taxon>
        <taxon>Bacillati</taxon>
        <taxon>Actinomycetota</taxon>
        <taxon>Actinomycetes</taxon>
        <taxon>Pseudonocardiales</taxon>
        <taxon>Pseudonocardiaceae</taxon>
        <taxon>Halosaccharopolyspora</taxon>
    </lineage>
</organism>
<dbReference type="InterPro" id="IPR017853">
    <property type="entry name" value="GH"/>
</dbReference>
<protein>
    <submittedName>
        <fullName evidence="4">LysM repeat protein/GH25 family lysozyme M1 (1,4-beta-N-acetylmuramidase)</fullName>
    </submittedName>
</protein>
<sequence>MDYGIDISHYQQVTNWDAVAGNNIAYCSIKVTEGESWSDDAAWHHIDGCDSAGILPGGYHFARPGEPSAQVQHFAGQLEHHRLTGGNRIWPMLDIEDPAIPNPDGFIDQFVRELRHATGVPGVLVYANTNWFTHRLNPWWARADVLLWAAHYNGEPGNPGWSHERLALHQHTNEGQVPGVVGHVDRNATVGTWRLPAFTIGQGAPPPAPAPEPPAQDPAPAPSPEPEPRTRNYEVRAGDTVSGIARRFGTTVEAIASASGLADPDEIQVGQILKVPHGPGSTYMVQPGDTIIGIASQLGVDAGHLVRANNLGNPDHIVPGQVLTY</sequence>
<dbReference type="InterPro" id="IPR002053">
    <property type="entry name" value="Glyco_hydro_25"/>
</dbReference>
<dbReference type="CDD" id="cd00118">
    <property type="entry name" value="LysM"/>
    <property type="match status" value="2"/>
</dbReference>
<evidence type="ECO:0000313" key="4">
    <source>
        <dbReference type="EMBL" id="MBA8827903.1"/>
    </source>
</evidence>
<name>A0A839E3P1_9PSEU</name>
<dbReference type="Gene3D" id="3.20.20.80">
    <property type="entry name" value="Glycosidases"/>
    <property type="match status" value="1"/>
</dbReference>
<dbReference type="GO" id="GO:0009253">
    <property type="term" value="P:peptidoglycan catabolic process"/>
    <property type="evidence" value="ECO:0007669"/>
    <property type="project" value="InterPro"/>
</dbReference>
<feature type="domain" description="LysM" evidence="3">
    <location>
        <begin position="231"/>
        <end position="275"/>
    </location>
</feature>
<dbReference type="SUPFAM" id="SSF54106">
    <property type="entry name" value="LysM domain"/>
    <property type="match status" value="2"/>
</dbReference>